<sequence>MASTENFYYCPREGCHYKTPVKFNLSAHFRKHQSHPWICPYQECQDRTLGGGQYNFCEMPELLHHAKMRITHAIELVWQANAFEEQRNVEYNPRTIVTGSGPRNPSLIAATQTQDVANKTVDAHDFLQAGDASVLRKSRVDHLDVETSKEKILLTNEWVVSQYTYLELKDWVAARVGRQPSS</sequence>
<dbReference type="OrthoDB" id="654211at2759"/>
<dbReference type="EMBL" id="KN880641">
    <property type="protein sequence ID" value="KIY64337.1"/>
    <property type="molecule type" value="Genomic_DNA"/>
</dbReference>
<evidence type="ECO:0000313" key="1">
    <source>
        <dbReference type="EMBL" id="KIY64337.1"/>
    </source>
</evidence>
<evidence type="ECO:0008006" key="3">
    <source>
        <dbReference type="Google" id="ProtNLM"/>
    </source>
</evidence>
<gene>
    <name evidence="1" type="ORF">CYLTODRAFT_446062</name>
</gene>
<keyword evidence="2" id="KW-1185">Reference proteome</keyword>
<proteinExistence type="predicted"/>
<evidence type="ECO:0000313" key="2">
    <source>
        <dbReference type="Proteomes" id="UP000054007"/>
    </source>
</evidence>
<reference evidence="1 2" key="1">
    <citation type="journal article" date="2015" name="Fungal Genet. Biol.">
        <title>Evolution of novel wood decay mechanisms in Agaricales revealed by the genome sequences of Fistulina hepatica and Cylindrobasidium torrendii.</title>
        <authorList>
            <person name="Floudas D."/>
            <person name="Held B.W."/>
            <person name="Riley R."/>
            <person name="Nagy L.G."/>
            <person name="Koehler G."/>
            <person name="Ransdell A.S."/>
            <person name="Younus H."/>
            <person name="Chow J."/>
            <person name="Chiniquy J."/>
            <person name="Lipzen A."/>
            <person name="Tritt A."/>
            <person name="Sun H."/>
            <person name="Haridas S."/>
            <person name="LaButti K."/>
            <person name="Ohm R.A."/>
            <person name="Kues U."/>
            <person name="Blanchette R.A."/>
            <person name="Grigoriev I.V."/>
            <person name="Minto R.E."/>
            <person name="Hibbett D.S."/>
        </authorList>
    </citation>
    <scope>NUCLEOTIDE SEQUENCE [LARGE SCALE GENOMIC DNA]</scope>
    <source>
        <strain evidence="1 2">FP15055 ss-10</strain>
    </source>
</reference>
<dbReference type="AlphaFoldDB" id="A0A0D7B1J0"/>
<organism evidence="1 2">
    <name type="scientific">Cylindrobasidium torrendii FP15055 ss-10</name>
    <dbReference type="NCBI Taxonomy" id="1314674"/>
    <lineage>
        <taxon>Eukaryota</taxon>
        <taxon>Fungi</taxon>
        <taxon>Dikarya</taxon>
        <taxon>Basidiomycota</taxon>
        <taxon>Agaricomycotina</taxon>
        <taxon>Agaricomycetes</taxon>
        <taxon>Agaricomycetidae</taxon>
        <taxon>Agaricales</taxon>
        <taxon>Marasmiineae</taxon>
        <taxon>Physalacriaceae</taxon>
        <taxon>Cylindrobasidium</taxon>
    </lineage>
</organism>
<dbReference type="Proteomes" id="UP000054007">
    <property type="component" value="Unassembled WGS sequence"/>
</dbReference>
<name>A0A0D7B1J0_9AGAR</name>
<accession>A0A0D7B1J0</accession>
<protein>
    <recommendedName>
        <fullName evidence="3">C2H2-type domain-containing protein</fullName>
    </recommendedName>
</protein>